<feature type="domain" description="Fatty acid desaturase" evidence="3">
    <location>
        <begin position="38"/>
        <end position="279"/>
    </location>
</feature>
<proteinExistence type="predicted"/>
<protein>
    <submittedName>
        <fullName evidence="4">Fatty acid desaturase</fullName>
    </submittedName>
</protein>
<keyword evidence="2" id="KW-0472">Membrane</keyword>
<dbReference type="RefSeq" id="WP_116614596.1">
    <property type="nucleotide sequence ID" value="NZ_QEOB01000033.1"/>
</dbReference>
<evidence type="ECO:0000256" key="2">
    <source>
        <dbReference type="SAM" id="Phobius"/>
    </source>
</evidence>
<feature type="transmembrane region" description="Helical" evidence="2">
    <location>
        <begin position="187"/>
        <end position="210"/>
    </location>
</feature>
<dbReference type="Proteomes" id="UP000245712">
    <property type="component" value="Unassembled WGS sequence"/>
</dbReference>
<feature type="transmembrane region" description="Helical" evidence="2">
    <location>
        <begin position="12"/>
        <end position="31"/>
    </location>
</feature>
<name>A0ABX5KBE3_9BURK</name>
<feature type="transmembrane region" description="Helical" evidence="2">
    <location>
        <begin position="125"/>
        <end position="147"/>
    </location>
</feature>
<comment type="caution">
    <text evidence="4">The sequence shown here is derived from an EMBL/GenBank/DDBJ whole genome shotgun (WGS) entry which is preliminary data.</text>
</comment>
<dbReference type="EMBL" id="QEOB01000033">
    <property type="protein sequence ID" value="PVX70890.1"/>
    <property type="molecule type" value="Genomic_DNA"/>
</dbReference>
<feature type="region of interest" description="Disordered" evidence="1">
    <location>
        <begin position="308"/>
        <end position="328"/>
    </location>
</feature>
<accession>A0ABX5KBE3</accession>
<organism evidence="4 5">
    <name type="scientific">Paraburkholderia unamae</name>
    <dbReference type="NCBI Taxonomy" id="219649"/>
    <lineage>
        <taxon>Bacteria</taxon>
        <taxon>Pseudomonadati</taxon>
        <taxon>Pseudomonadota</taxon>
        <taxon>Betaproteobacteria</taxon>
        <taxon>Burkholderiales</taxon>
        <taxon>Burkholderiaceae</taxon>
        <taxon>Paraburkholderia</taxon>
    </lineage>
</organism>
<sequence>MFKRRILRNSRADLLCVCVIPFQISFYVILAFEFYRLSWPILLLLIPILNALSLQNSGANHNHYHTPFFHARWLNALVRMGFSTTGAPKTPYNIGHGLHHAADESWNDRSILEMLGLKRKLHTQFLSLVLFFPESFGIKYVIFLVLLKRWDPARLAVLVSPKEPELAERVLTRLRQPNVLAAAKLDLAAWLTFRLVLLAIDWRFFVFYFIPVTYLNDTLRQAENFFQHWGASDPNDRARDAVSCYGRLYNFLTFNLGYHQEHHFRPGAHWRELPRIASQLPTDRRIVAFSHYTNVPLLFPGVAVQLQERRSSTPPSSPAMDETYSRDH</sequence>
<reference evidence="4 5" key="1">
    <citation type="submission" date="2018-05" db="EMBL/GenBank/DDBJ databases">
        <title>Genomic Encyclopedia of Type Strains, Phase IV (KMG-V): Genome sequencing to study the core and pangenomes of soil and plant-associated prokaryotes.</title>
        <authorList>
            <person name="Whitman W."/>
        </authorList>
    </citation>
    <scope>NUCLEOTIDE SEQUENCE [LARGE SCALE GENOMIC DNA]</scope>
    <source>
        <strain evidence="4 5">SCZa-39</strain>
    </source>
</reference>
<keyword evidence="2" id="KW-0812">Transmembrane</keyword>
<evidence type="ECO:0000256" key="1">
    <source>
        <dbReference type="SAM" id="MobiDB-lite"/>
    </source>
</evidence>
<dbReference type="Pfam" id="PF00487">
    <property type="entry name" value="FA_desaturase"/>
    <property type="match status" value="1"/>
</dbReference>
<gene>
    <name evidence="4" type="ORF">C7402_13344</name>
</gene>
<keyword evidence="2" id="KW-1133">Transmembrane helix</keyword>
<feature type="transmembrane region" description="Helical" evidence="2">
    <location>
        <begin position="37"/>
        <end position="54"/>
    </location>
</feature>
<evidence type="ECO:0000259" key="3">
    <source>
        <dbReference type="Pfam" id="PF00487"/>
    </source>
</evidence>
<evidence type="ECO:0000313" key="5">
    <source>
        <dbReference type="Proteomes" id="UP000245712"/>
    </source>
</evidence>
<dbReference type="InterPro" id="IPR005804">
    <property type="entry name" value="FA_desaturase_dom"/>
</dbReference>
<evidence type="ECO:0000313" key="4">
    <source>
        <dbReference type="EMBL" id="PVX70890.1"/>
    </source>
</evidence>
<keyword evidence="5" id="KW-1185">Reference proteome</keyword>